<organism evidence="2">
    <name type="scientific">Dickeya oryzae</name>
    <dbReference type="NCBI Taxonomy" id="1240404"/>
    <lineage>
        <taxon>Bacteria</taxon>
        <taxon>Pseudomonadati</taxon>
        <taxon>Pseudomonadota</taxon>
        <taxon>Gammaproteobacteria</taxon>
        <taxon>Enterobacterales</taxon>
        <taxon>Pectobacteriaceae</taxon>
        <taxon>Dickeya</taxon>
    </lineage>
</organism>
<dbReference type="GeneID" id="302581972"/>
<gene>
    <name evidence="1" type="ORF">J8657_18205</name>
    <name evidence="2" type="ORF">LF923_0010130</name>
    <name evidence="3" type="ORF">LF929_009830</name>
</gene>
<evidence type="ECO:0000313" key="1">
    <source>
        <dbReference type="EMBL" id="MBP2859530.1"/>
    </source>
</evidence>
<protein>
    <submittedName>
        <fullName evidence="2">DNA polymerase III subunit theta</fullName>
    </submittedName>
</protein>
<dbReference type="EMBL" id="CP162411">
    <property type="protein sequence ID" value="XDL16563.1"/>
    <property type="molecule type" value="Genomic_DNA"/>
</dbReference>
<dbReference type="GO" id="GO:0003677">
    <property type="term" value="F:DNA binding"/>
    <property type="evidence" value="ECO:0007669"/>
    <property type="project" value="InterPro"/>
</dbReference>
<dbReference type="InterPro" id="IPR036745">
    <property type="entry name" value="PolIII_theta_sf"/>
</dbReference>
<dbReference type="RefSeq" id="WP_038904458.1">
    <property type="nucleotide sequence ID" value="NZ_CM001972.1"/>
</dbReference>
<dbReference type="AlphaFoldDB" id="A0AB39ILC0"/>
<dbReference type="Proteomes" id="UP000810130">
    <property type="component" value="Unassembled WGS sequence"/>
</dbReference>
<dbReference type="GO" id="GO:0003887">
    <property type="term" value="F:DNA-directed DNA polymerase activity"/>
    <property type="evidence" value="ECO:0007669"/>
    <property type="project" value="InterPro"/>
</dbReference>
<sequence>MGYNLADLPYEEMEKVNVDLAASGVAFRERYNMPVIMDEIEQQQPAHLRSYFRERVSYYRGISHQFSTLPYDPNSK</sequence>
<dbReference type="SUPFAM" id="SSF46575">
    <property type="entry name" value="DNA polymerase III theta subunit-like"/>
    <property type="match status" value="1"/>
</dbReference>
<keyword evidence="4" id="KW-1185">Reference proteome</keyword>
<dbReference type="Gene3D" id="1.20.58.250">
    <property type="entry name" value="DNA polymerase III-theta"/>
    <property type="match status" value="1"/>
</dbReference>
<dbReference type="GO" id="GO:0006260">
    <property type="term" value="P:DNA replication"/>
    <property type="evidence" value="ECO:0007669"/>
    <property type="project" value="InterPro"/>
</dbReference>
<dbReference type="EMBL" id="CP162670">
    <property type="protein sequence ID" value="XDL26461.1"/>
    <property type="molecule type" value="Genomic_DNA"/>
</dbReference>
<reference evidence="2" key="2">
    <citation type="submission" date="2024-07" db="EMBL/GenBank/DDBJ databases">
        <authorList>
            <person name="Pedron J."/>
        </authorList>
    </citation>
    <scope>NUCLEOTIDE SEQUENCE</scope>
    <source>
        <strain evidence="3">A003-S1-M15</strain>
        <strain evidence="2">A642-S2-A17</strain>
    </source>
</reference>
<dbReference type="NCBIfam" id="NF008207">
    <property type="entry name" value="PRK10969.1"/>
    <property type="match status" value="1"/>
</dbReference>
<dbReference type="InterPro" id="IPR009052">
    <property type="entry name" value="DNA_pol_III_theta_bac"/>
</dbReference>
<dbReference type="Pfam" id="PF06440">
    <property type="entry name" value="DNA_pol3_theta"/>
    <property type="match status" value="1"/>
</dbReference>
<dbReference type="EMBL" id="JAGJWX010000032">
    <property type="protein sequence ID" value="MBP2859530.1"/>
    <property type="molecule type" value="Genomic_DNA"/>
</dbReference>
<proteinExistence type="predicted"/>
<reference evidence="1 4" key="1">
    <citation type="submission" date="2021-04" db="EMBL/GenBank/DDBJ databases">
        <title>Genomic and host-range diversity within the Dickeya zeae complex, identification of D. zeae and D. oryzae members, proposal of two novel subspecies D. zeae subsp. zeae subsp. nov. and D. zeae subsp. dombae subsp. nov.</title>
        <authorList>
            <person name="Van Gijsegem F."/>
            <person name="Hugouvieux-Cotte-Pattat N."/>
        </authorList>
    </citation>
    <scope>NUCLEOTIDE SEQUENCE [LARGE SCALE GENOMIC DNA]</scope>
    <source>
        <strain evidence="1 4">FVG03</strain>
    </source>
</reference>
<accession>A0AB39ILC0</accession>
<evidence type="ECO:0000313" key="3">
    <source>
        <dbReference type="EMBL" id="XDL26461.1"/>
    </source>
</evidence>
<evidence type="ECO:0000313" key="4">
    <source>
        <dbReference type="Proteomes" id="UP000810130"/>
    </source>
</evidence>
<evidence type="ECO:0000313" key="2">
    <source>
        <dbReference type="EMBL" id="XDL16563.1"/>
    </source>
</evidence>
<name>A0AB39ILC0_9GAMM</name>